<reference evidence="2 3" key="1">
    <citation type="submission" date="2024-03" db="EMBL/GenBank/DDBJ databases">
        <title>Community enrichment and isolation of bacterial strains for fucoidan degradation.</title>
        <authorList>
            <person name="Sichert A."/>
        </authorList>
    </citation>
    <scope>NUCLEOTIDE SEQUENCE [LARGE SCALE GENOMIC DNA]</scope>
    <source>
        <strain evidence="2 3">AS76</strain>
    </source>
</reference>
<feature type="transmembrane region" description="Helical" evidence="1">
    <location>
        <begin position="54"/>
        <end position="73"/>
    </location>
</feature>
<evidence type="ECO:0000313" key="2">
    <source>
        <dbReference type="EMBL" id="MEM5537745.1"/>
    </source>
</evidence>
<name>A0ABU9TVK2_9GAMM</name>
<sequence>SAFRFPLSAFRFPLSAFRFPLSAFRFPLVFFCRAAIKGFYLAGSSRWDDWLFDAILSIFLLNKNFIVLVCVLLNKTYR</sequence>
<feature type="non-terminal residue" evidence="2">
    <location>
        <position position="1"/>
    </location>
</feature>
<evidence type="ECO:0000256" key="1">
    <source>
        <dbReference type="SAM" id="Phobius"/>
    </source>
</evidence>
<accession>A0ABU9TVK2</accession>
<dbReference type="Proteomes" id="UP001449225">
    <property type="component" value="Unassembled WGS sequence"/>
</dbReference>
<evidence type="ECO:0000313" key="3">
    <source>
        <dbReference type="Proteomes" id="UP001449225"/>
    </source>
</evidence>
<organism evidence="2 3">
    <name type="scientific">Neptuniibacter pectenicola</name>
    <dbReference type="NCBI Taxonomy" id="1806669"/>
    <lineage>
        <taxon>Bacteria</taxon>
        <taxon>Pseudomonadati</taxon>
        <taxon>Pseudomonadota</taxon>
        <taxon>Gammaproteobacteria</taxon>
        <taxon>Oceanospirillales</taxon>
        <taxon>Oceanospirillaceae</taxon>
        <taxon>Neptuniibacter</taxon>
    </lineage>
</organism>
<comment type="caution">
    <text evidence="2">The sequence shown here is derived from an EMBL/GenBank/DDBJ whole genome shotgun (WGS) entry which is preliminary data.</text>
</comment>
<protein>
    <submittedName>
        <fullName evidence="2">Uncharacterized protein</fullName>
    </submittedName>
</protein>
<keyword evidence="1" id="KW-1133">Transmembrane helix</keyword>
<gene>
    <name evidence="2" type="ORF">WNY58_15260</name>
</gene>
<keyword evidence="3" id="KW-1185">Reference proteome</keyword>
<dbReference type="EMBL" id="JBBMRA010000019">
    <property type="protein sequence ID" value="MEM5537745.1"/>
    <property type="molecule type" value="Genomic_DNA"/>
</dbReference>
<keyword evidence="1" id="KW-0472">Membrane</keyword>
<proteinExistence type="predicted"/>
<keyword evidence="1" id="KW-0812">Transmembrane</keyword>
<dbReference type="RefSeq" id="WP_425461978.1">
    <property type="nucleotide sequence ID" value="NZ_JBBMRA010000019.1"/>
</dbReference>